<dbReference type="EMBL" id="ML977332">
    <property type="protein sequence ID" value="KAF2111977.1"/>
    <property type="molecule type" value="Genomic_DNA"/>
</dbReference>
<dbReference type="GO" id="GO:0022857">
    <property type="term" value="F:transmembrane transporter activity"/>
    <property type="evidence" value="ECO:0007669"/>
    <property type="project" value="InterPro"/>
</dbReference>
<comment type="similarity">
    <text evidence="2">Belongs to the major facilitator superfamily. Monocarboxylate porter (TC 2.A.1.13) family.</text>
</comment>
<evidence type="ECO:0000313" key="4">
    <source>
        <dbReference type="EMBL" id="KAF2111977.1"/>
    </source>
</evidence>
<dbReference type="PANTHER" id="PTHR11360:SF130">
    <property type="entry name" value="MAJOR FACILITATOR SUPERFAMILY (MFS) PROFILE DOMAIN-CONTAINING PROTEIN-RELATED"/>
    <property type="match status" value="1"/>
</dbReference>
<keyword evidence="3" id="KW-1133">Transmembrane helix</keyword>
<evidence type="ECO:0000256" key="2">
    <source>
        <dbReference type="ARBA" id="ARBA00006727"/>
    </source>
</evidence>
<reference evidence="4" key="1">
    <citation type="journal article" date="2020" name="Stud. Mycol.">
        <title>101 Dothideomycetes genomes: a test case for predicting lifestyles and emergence of pathogens.</title>
        <authorList>
            <person name="Haridas S."/>
            <person name="Albert R."/>
            <person name="Binder M."/>
            <person name="Bloem J."/>
            <person name="Labutti K."/>
            <person name="Salamov A."/>
            <person name="Andreopoulos B."/>
            <person name="Baker S."/>
            <person name="Barry K."/>
            <person name="Bills G."/>
            <person name="Bluhm B."/>
            <person name="Cannon C."/>
            <person name="Castanera R."/>
            <person name="Culley D."/>
            <person name="Daum C."/>
            <person name="Ezra D."/>
            <person name="Gonzalez J."/>
            <person name="Henrissat B."/>
            <person name="Kuo A."/>
            <person name="Liang C."/>
            <person name="Lipzen A."/>
            <person name="Lutzoni F."/>
            <person name="Magnuson J."/>
            <person name="Mondo S."/>
            <person name="Nolan M."/>
            <person name="Ohm R."/>
            <person name="Pangilinan J."/>
            <person name="Park H.-J."/>
            <person name="Ramirez L."/>
            <person name="Alfaro M."/>
            <person name="Sun H."/>
            <person name="Tritt A."/>
            <person name="Yoshinaga Y."/>
            <person name="Zwiers L.-H."/>
            <person name="Turgeon B."/>
            <person name="Goodwin S."/>
            <person name="Spatafora J."/>
            <person name="Crous P."/>
            <person name="Grigoriev I."/>
        </authorList>
    </citation>
    <scope>NUCLEOTIDE SEQUENCE</scope>
    <source>
        <strain evidence="4">CBS 627.86</strain>
    </source>
</reference>
<feature type="non-terminal residue" evidence="4">
    <location>
        <position position="374"/>
    </location>
</feature>
<keyword evidence="3" id="KW-0472">Membrane</keyword>
<gene>
    <name evidence="4" type="ORF">BDV96DRAFT_453614</name>
</gene>
<sequence>LRAWLQVLVGHLVLFNSFGLIQSFGIFQPKYEDVLHQTPSTISWIGSVHIFLVYLMGTFSGRALDAGYYKHCLWVGLVLQTIGLMVASVSETYWMAFLFHGVFQGIGHGLMFCSAVTNTALYFPKRRMLAMSITSCGGATGGIIFPAIAKAVMPRGGLPWTLRAMGFVVLFNSLLICLLARSKPTKASEPKRPLVDWRAFKDPAYTLYLLASLFVFAALWIPYFYFREFTTRTLHIAPTKSFVILVILNSGGIPGRLVPAWVADQYLGAVNTYIVVLALTATTLLTWPFVTTATALYIWAASYGFCAGGVASLCQAGITSLHLHSKSQVEGTASDTGLGVKIGMGFSVVAFASLMGAPVGGELIKAGDGRGEAG</sequence>
<comment type="subcellular location">
    <subcellularLocation>
        <location evidence="1">Membrane</location>
        <topology evidence="1">Multi-pass membrane protein</topology>
    </subcellularLocation>
</comment>
<dbReference type="Gene3D" id="1.20.1250.20">
    <property type="entry name" value="MFS general substrate transporter like domains"/>
    <property type="match status" value="1"/>
</dbReference>
<evidence type="ECO:0000256" key="1">
    <source>
        <dbReference type="ARBA" id="ARBA00004141"/>
    </source>
</evidence>
<feature type="transmembrane region" description="Helical" evidence="3">
    <location>
        <begin position="203"/>
        <end position="221"/>
    </location>
</feature>
<dbReference type="AlphaFoldDB" id="A0A6A5YZG0"/>
<feature type="transmembrane region" description="Helical" evidence="3">
    <location>
        <begin position="39"/>
        <end position="56"/>
    </location>
</feature>
<accession>A0A6A5YZG0</accession>
<feature type="transmembrane region" description="Helical" evidence="3">
    <location>
        <begin position="7"/>
        <end position="27"/>
    </location>
</feature>
<feature type="transmembrane region" description="Helical" evidence="3">
    <location>
        <begin position="128"/>
        <end position="148"/>
    </location>
</feature>
<evidence type="ECO:0000313" key="5">
    <source>
        <dbReference type="Proteomes" id="UP000799770"/>
    </source>
</evidence>
<evidence type="ECO:0000256" key="3">
    <source>
        <dbReference type="SAM" id="Phobius"/>
    </source>
</evidence>
<dbReference type="PANTHER" id="PTHR11360">
    <property type="entry name" value="MONOCARBOXYLATE TRANSPORTER"/>
    <property type="match status" value="1"/>
</dbReference>
<dbReference type="GO" id="GO:0016020">
    <property type="term" value="C:membrane"/>
    <property type="evidence" value="ECO:0007669"/>
    <property type="project" value="UniProtKB-SubCell"/>
</dbReference>
<protein>
    <submittedName>
        <fullName evidence="4">Major facilitator superfamily domain-containing protein</fullName>
    </submittedName>
</protein>
<feature type="non-terminal residue" evidence="4">
    <location>
        <position position="1"/>
    </location>
</feature>
<dbReference type="SUPFAM" id="SSF103473">
    <property type="entry name" value="MFS general substrate transporter"/>
    <property type="match status" value="1"/>
</dbReference>
<organism evidence="4 5">
    <name type="scientific">Lophiotrema nucula</name>
    <dbReference type="NCBI Taxonomy" id="690887"/>
    <lineage>
        <taxon>Eukaryota</taxon>
        <taxon>Fungi</taxon>
        <taxon>Dikarya</taxon>
        <taxon>Ascomycota</taxon>
        <taxon>Pezizomycotina</taxon>
        <taxon>Dothideomycetes</taxon>
        <taxon>Pleosporomycetidae</taxon>
        <taxon>Pleosporales</taxon>
        <taxon>Lophiotremataceae</taxon>
        <taxon>Lophiotrema</taxon>
    </lineage>
</organism>
<keyword evidence="3" id="KW-0812">Transmembrane</keyword>
<feature type="transmembrane region" description="Helical" evidence="3">
    <location>
        <begin position="68"/>
        <end position="87"/>
    </location>
</feature>
<feature type="transmembrane region" description="Helical" evidence="3">
    <location>
        <begin position="241"/>
        <end position="258"/>
    </location>
</feature>
<dbReference type="InterPro" id="IPR050327">
    <property type="entry name" value="Proton-linked_MCT"/>
</dbReference>
<feature type="transmembrane region" description="Helical" evidence="3">
    <location>
        <begin position="93"/>
        <end position="116"/>
    </location>
</feature>
<dbReference type="Pfam" id="PF07690">
    <property type="entry name" value="MFS_1"/>
    <property type="match status" value="1"/>
</dbReference>
<name>A0A6A5YZG0_9PLEO</name>
<dbReference type="InterPro" id="IPR036259">
    <property type="entry name" value="MFS_trans_sf"/>
</dbReference>
<dbReference type="Proteomes" id="UP000799770">
    <property type="component" value="Unassembled WGS sequence"/>
</dbReference>
<dbReference type="InterPro" id="IPR011701">
    <property type="entry name" value="MFS"/>
</dbReference>
<feature type="transmembrane region" description="Helical" evidence="3">
    <location>
        <begin position="270"/>
        <end position="290"/>
    </location>
</feature>
<keyword evidence="5" id="KW-1185">Reference proteome</keyword>
<feature type="transmembrane region" description="Helical" evidence="3">
    <location>
        <begin position="296"/>
        <end position="318"/>
    </location>
</feature>
<proteinExistence type="inferred from homology"/>
<feature type="transmembrane region" description="Helical" evidence="3">
    <location>
        <begin position="160"/>
        <end position="182"/>
    </location>
</feature>
<dbReference type="OrthoDB" id="6499973at2759"/>